<comment type="catalytic activity">
    <reaction evidence="5">
        <text>cytidine(32) in tRNA + S-adenosyl-L-methionine = 2'-O-methylcytidine(32) in tRNA + S-adenosyl-L-homocysteine + H(+)</text>
        <dbReference type="Rhea" id="RHEA:42932"/>
        <dbReference type="Rhea" id="RHEA-COMP:10288"/>
        <dbReference type="Rhea" id="RHEA-COMP:10289"/>
        <dbReference type="ChEBI" id="CHEBI:15378"/>
        <dbReference type="ChEBI" id="CHEBI:57856"/>
        <dbReference type="ChEBI" id="CHEBI:59789"/>
        <dbReference type="ChEBI" id="CHEBI:74495"/>
        <dbReference type="ChEBI" id="CHEBI:82748"/>
        <dbReference type="EC" id="2.1.1.200"/>
    </reaction>
</comment>
<dbReference type="GO" id="GO:0003723">
    <property type="term" value="F:RNA binding"/>
    <property type="evidence" value="ECO:0007669"/>
    <property type="project" value="InterPro"/>
</dbReference>
<dbReference type="CDD" id="cd18093">
    <property type="entry name" value="SpoU-like_TrmJ"/>
    <property type="match status" value="1"/>
</dbReference>
<dbReference type="SUPFAM" id="SSF75217">
    <property type="entry name" value="alpha/beta knot"/>
    <property type="match status" value="1"/>
</dbReference>
<dbReference type="GO" id="GO:0160206">
    <property type="term" value="F:tRNA (cytidine(32)/uridine(32)-2'-O)-methyltransferase activity"/>
    <property type="evidence" value="ECO:0007669"/>
    <property type="project" value="UniProtKB-EC"/>
</dbReference>
<dbReference type="FunFam" id="3.40.1280.10:FF:000006">
    <property type="entry name" value="Uncharacterized tRNA/rRNA methyltransferase HI_0380"/>
    <property type="match status" value="1"/>
</dbReference>
<feature type="domain" description="tRNA/rRNA methyltransferase SpoU type" evidence="6">
    <location>
        <begin position="5"/>
        <end position="154"/>
    </location>
</feature>
<dbReference type="PIRSF" id="PIRSF004808">
    <property type="entry name" value="LasT"/>
    <property type="match status" value="1"/>
</dbReference>
<protein>
    <recommendedName>
        <fullName evidence="5">tRNA (cytidine/uridine-2'-O-)-methyltransferase TrmJ</fullName>
        <ecNumber evidence="5">2.1.1.200</ecNumber>
    </recommendedName>
    <alternativeName>
        <fullName evidence="5">tRNA (cytidine(32)/uridine(32)-2'-O)-methyltransferase</fullName>
    </alternativeName>
    <alternativeName>
        <fullName evidence="5">tRNA Cm32/Um32 methyltransferase</fullName>
    </alternativeName>
</protein>
<keyword evidence="4 5" id="KW-0949">S-adenosyl-L-methionine</keyword>
<dbReference type="NCBIfam" id="TIGR00050">
    <property type="entry name" value="rRNA_methyl_1"/>
    <property type="match status" value="1"/>
</dbReference>
<sequence length="241" mass="26024">MLHNVRIVLIGTTHPGNIGASARAMKNMGLQQLWLVRPKLFPHAEATARASGADDLLAAARVCDDLDQALAGCRLVVGASARLRSLRWPQLDPRQCGHRLIPEAAQGEVALLFGRESSGLSNAELDRCHYLVHIPANPDYSSLNLAQAVQVLCYELRMASLEQAGPAAGGEPREVADAAAMEGLFGHLQQTMEQLGFANPEQSTTLQRRLRRLFLRARPDQDEVNILRGLLSAAGKRGGGA</sequence>
<dbReference type="NCBIfam" id="NF011694">
    <property type="entry name" value="PRK15114.1"/>
    <property type="match status" value="1"/>
</dbReference>
<dbReference type="Gene3D" id="1.10.8.590">
    <property type="match status" value="1"/>
</dbReference>
<dbReference type="InterPro" id="IPR029028">
    <property type="entry name" value="Alpha/beta_knot_MTases"/>
</dbReference>
<reference evidence="7" key="1">
    <citation type="journal article" date="2020" name="mSystems">
        <title>Genome- and Community-Level Interaction Insights into Carbon Utilization and Element Cycling Functions of Hydrothermarchaeota in Hydrothermal Sediment.</title>
        <authorList>
            <person name="Zhou Z."/>
            <person name="Liu Y."/>
            <person name="Xu W."/>
            <person name="Pan J."/>
            <person name="Luo Z.H."/>
            <person name="Li M."/>
        </authorList>
    </citation>
    <scope>NUCLEOTIDE SEQUENCE [LARGE SCALE GENOMIC DNA]</scope>
    <source>
        <strain evidence="7">HyVt-443</strain>
    </source>
</reference>
<evidence type="ECO:0000256" key="5">
    <source>
        <dbReference type="RuleBase" id="RU362024"/>
    </source>
</evidence>
<keyword evidence="5" id="KW-0819">tRNA processing</keyword>
<dbReference type="PANTHER" id="PTHR42786">
    <property type="entry name" value="TRNA/RRNA METHYLTRANSFERASE"/>
    <property type="match status" value="1"/>
</dbReference>
<keyword evidence="3" id="KW-0808">Transferase</keyword>
<dbReference type="Proteomes" id="UP000886251">
    <property type="component" value="Unassembled WGS sequence"/>
</dbReference>
<evidence type="ECO:0000259" key="6">
    <source>
        <dbReference type="Pfam" id="PF00588"/>
    </source>
</evidence>
<evidence type="ECO:0000256" key="1">
    <source>
        <dbReference type="ARBA" id="ARBA00007228"/>
    </source>
</evidence>
<keyword evidence="2 5" id="KW-0489">Methyltransferase</keyword>
<evidence type="ECO:0000256" key="3">
    <source>
        <dbReference type="ARBA" id="ARBA00022679"/>
    </source>
</evidence>
<dbReference type="Gene3D" id="3.40.1280.10">
    <property type="match status" value="1"/>
</dbReference>
<comment type="caution">
    <text evidence="7">The sequence shown here is derived from an EMBL/GenBank/DDBJ whole genome shotgun (WGS) entry which is preliminary data.</text>
</comment>
<proteinExistence type="inferred from homology"/>
<dbReference type="GO" id="GO:0002128">
    <property type="term" value="P:tRNA nucleoside ribose methylation"/>
    <property type="evidence" value="ECO:0007669"/>
    <property type="project" value="TreeGrafter"/>
</dbReference>
<evidence type="ECO:0000313" key="7">
    <source>
        <dbReference type="EMBL" id="HEB95815.1"/>
    </source>
</evidence>
<comment type="catalytic activity">
    <reaction evidence="5">
        <text>uridine(32) in tRNA + S-adenosyl-L-methionine = 2'-O-methyluridine(32) in tRNA + S-adenosyl-L-homocysteine + H(+)</text>
        <dbReference type="Rhea" id="RHEA:42936"/>
        <dbReference type="Rhea" id="RHEA-COMP:10107"/>
        <dbReference type="Rhea" id="RHEA-COMP:10290"/>
        <dbReference type="ChEBI" id="CHEBI:15378"/>
        <dbReference type="ChEBI" id="CHEBI:57856"/>
        <dbReference type="ChEBI" id="CHEBI:59789"/>
        <dbReference type="ChEBI" id="CHEBI:65315"/>
        <dbReference type="ChEBI" id="CHEBI:74478"/>
        <dbReference type="EC" id="2.1.1.200"/>
    </reaction>
</comment>
<dbReference type="InterPro" id="IPR001537">
    <property type="entry name" value="SpoU_MeTrfase"/>
</dbReference>
<dbReference type="GO" id="GO:0005829">
    <property type="term" value="C:cytosol"/>
    <property type="evidence" value="ECO:0007669"/>
    <property type="project" value="TreeGrafter"/>
</dbReference>
<comment type="similarity">
    <text evidence="1">Belongs to the class IV-like SAM-binding methyltransferase superfamily. RNA methyltransferase TrmH family.</text>
</comment>
<comment type="subunit">
    <text evidence="5">Homodimer.</text>
</comment>
<dbReference type="Pfam" id="PF00588">
    <property type="entry name" value="SpoU_methylase"/>
    <property type="match status" value="1"/>
</dbReference>
<name>A0A831RJS6_9GAMM</name>
<accession>A0A831RJS6</accession>
<dbReference type="PANTHER" id="PTHR42786:SF2">
    <property type="entry name" value="TRNA (CYTIDINE_URIDINE-2'-O-)-METHYLTRANSFERASE TRMJ"/>
    <property type="match status" value="1"/>
</dbReference>
<gene>
    <name evidence="5 7" type="primary">trmJ</name>
    <name evidence="7" type="ORF">ENI96_05230</name>
</gene>
<dbReference type="EMBL" id="DRKP01000059">
    <property type="protein sequence ID" value="HEB95815.1"/>
    <property type="molecule type" value="Genomic_DNA"/>
</dbReference>
<dbReference type="AlphaFoldDB" id="A0A831RJS6"/>
<keyword evidence="5" id="KW-0963">Cytoplasm</keyword>
<evidence type="ECO:0000256" key="2">
    <source>
        <dbReference type="ARBA" id="ARBA00022603"/>
    </source>
</evidence>
<comment type="subcellular location">
    <subcellularLocation>
        <location evidence="5">Cytoplasm</location>
    </subcellularLocation>
</comment>
<dbReference type="InterPro" id="IPR029026">
    <property type="entry name" value="tRNA_m1G_MTases_N"/>
</dbReference>
<evidence type="ECO:0000256" key="4">
    <source>
        <dbReference type="ARBA" id="ARBA00022691"/>
    </source>
</evidence>
<dbReference type="InterPro" id="IPR004384">
    <property type="entry name" value="RNA_MeTrfase_TrmJ/LasT"/>
</dbReference>
<dbReference type="EC" id="2.1.1.200" evidence="5"/>
<comment type="function">
    <text evidence="5">Catalyzes the formation of 2'O-methylated cytidine (Cm32) or 2'O-methylated uridine (Um32) at position 32 in tRNA.</text>
</comment>
<organism evidence="7">
    <name type="scientific">Sedimenticola thiotaurini</name>
    <dbReference type="NCBI Taxonomy" id="1543721"/>
    <lineage>
        <taxon>Bacteria</taxon>
        <taxon>Pseudomonadati</taxon>
        <taxon>Pseudomonadota</taxon>
        <taxon>Gammaproteobacteria</taxon>
        <taxon>Chromatiales</taxon>
        <taxon>Sedimenticolaceae</taxon>
        <taxon>Sedimenticola</taxon>
    </lineage>
</organism>